<dbReference type="OrthoDB" id="8942303at2759"/>
<dbReference type="PROSITE" id="PS51304">
    <property type="entry name" value="GALECTIN"/>
    <property type="match status" value="1"/>
</dbReference>
<dbReference type="GO" id="GO:0001772">
    <property type="term" value="C:immunological synapse"/>
    <property type="evidence" value="ECO:0007669"/>
    <property type="project" value="TreeGrafter"/>
</dbReference>
<dbReference type="GO" id="GO:0043236">
    <property type="term" value="F:laminin binding"/>
    <property type="evidence" value="ECO:0007669"/>
    <property type="project" value="TreeGrafter"/>
</dbReference>
<evidence type="ECO:0000256" key="1">
    <source>
        <dbReference type="ARBA" id="ARBA00004123"/>
    </source>
</evidence>
<evidence type="ECO:0000256" key="19">
    <source>
        <dbReference type="RuleBase" id="RU102079"/>
    </source>
</evidence>
<keyword evidence="8" id="KW-0507">mRNA processing</keyword>
<evidence type="ECO:0000256" key="9">
    <source>
        <dbReference type="ARBA" id="ARBA00022728"/>
    </source>
</evidence>
<evidence type="ECO:0000256" key="17">
    <source>
        <dbReference type="ARBA" id="ARBA00023187"/>
    </source>
</evidence>
<comment type="subcellular location">
    <subcellularLocation>
        <location evidence="2">Cytoplasm</location>
    </subcellularLocation>
    <subcellularLocation>
        <location evidence="1">Nucleus</location>
    </subcellularLocation>
    <subcellularLocation>
        <location evidence="3">Secreted</location>
    </subcellularLocation>
</comment>
<dbReference type="GO" id="GO:0005681">
    <property type="term" value="C:spliceosomal complex"/>
    <property type="evidence" value="ECO:0007669"/>
    <property type="project" value="UniProtKB-KW"/>
</dbReference>
<keyword evidence="6" id="KW-0597">Phosphoprotein</keyword>
<feature type="domain" description="Galectin" evidence="20">
    <location>
        <begin position="1"/>
        <end position="121"/>
    </location>
</feature>
<keyword evidence="10 19" id="KW-0430">Lectin</keyword>
<evidence type="ECO:0000256" key="18">
    <source>
        <dbReference type="ARBA" id="ARBA00023242"/>
    </source>
</evidence>
<gene>
    <name evidence="21" type="ORF">JZ751_004875</name>
</gene>
<keyword evidence="7" id="KW-0399">Innate immunity</keyword>
<keyword evidence="22" id="KW-1185">Reference proteome</keyword>
<reference evidence="21" key="1">
    <citation type="thesis" date="2021" institute="BYU ScholarsArchive" country="Provo, UT, USA">
        <title>Applications of and Algorithms for Genome Assembly and Genomic Analyses with an Emphasis on Marine Teleosts.</title>
        <authorList>
            <person name="Pickett B.D."/>
        </authorList>
    </citation>
    <scope>NUCLEOTIDE SEQUENCE</scope>
    <source>
        <strain evidence="21">HI-2016</strain>
    </source>
</reference>
<name>A0A8T2PCT0_9TELE</name>
<dbReference type="SUPFAM" id="SSF49899">
    <property type="entry name" value="Concanavalin A-like lectins/glucanases"/>
    <property type="match status" value="1"/>
</dbReference>
<dbReference type="Proteomes" id="UP000824540">
    <property type="component" value="Unassembled WGS sequence"/>
</dbReference>
<dbReference type="GO" id="GO:0045087">
    <property type="term" value="P:innate immune response"/>
    <property type="evidence" value="ECO:0007669"/>
    <property type="project" value="UniProtKB-KW"/>
</dbReference>
<keyword evidence="4" id="KW-0963">Cytoplasm</keyword>
<keyword evidence="5" id="KW-0964">Secreted</keyword>
<organism evidence="21 22">
    <name type="scientific">Albula glossodonta</name>
    <name type="common">roundjaw bonefish</name>
    <dbReference type="NCBI Taxonomy" id="121402"/>
    <lineage>
        <taxon>Eukaryota</taxon>
        <taxon>Metazoa</taxon>
        <taxon>Chordata</taxon>
        <taxon>Craniata</taxon>
        <taxon>Vertebrata</taxon>
        <taxon>Euteleostomi</taxon>
        <taxon>Actinopterygii</taxon>
        <taxon>Neopterygii</taxon>
        <taxon>Teleostei</taxon>
        <taxon>Albuliformes</taxon>
        <taxon>Albulidae</taxon>
        <taxon>Albula</taxon>
    </lineage>
</organism>
<evidence type="ECO:0000259" key="20">
    <source>
        <dbReference type="PROSITE" id="PS51304"/>
    </source>
</evidence>
<evidence type="ECO:0000256" key="11">
    <source>
        <dbReference type="ARBA" id="ARBA00022737"/>
    </source>
</evidence>
<evidence type="ECO:0000256" key="2">
    <source>
        <dbReference type="ARBA" id="ARBA00004496"/>
    </source>
</evidence>
<comment type="caution">
    <text evidence="21">The sequence shown here is derived from an EMBL/GenBank/DDBJ whole genome shotgun (WGS) entry which is preliminary data.</text>
</comment>
<evidence type="ECO:0000256" key="7">
    <source>
        <dbReference type="ARBA" id="ARBA00022588"/>
    </source>
</evidence>
<evidence type="ECO:0000256" key="8">
    <source>
        <dbReference type="ARBA" id="ARBA00022664"/>
    </source>
</evidence>
<dbReference type="AlphaFoldDB" id="A0A8T2PCT0"/>
<evidence type="ECO:0000256" key="16">
    <source>
        <dbReference type="ARBA" id="ARBA00023157"/>
    </source>
</evidence>
<dbReference type="GO" id="GO:0005615">
    <property type="term" value="C:extracellular space"/>
    <property type="evidence" value="ECO:0007669"/>
    <property type="project" value="TreeGrafter"/>
</dbReference>
<evidence type="ECO:0000313" key="22">
    <source>
        <dbReference type="Proteomes" id="UP000824540"/>
    </source>
</evidence>
<dbReference type="CDD" id="cd00070">
    <property type="entry name" value="GLECT"/>
    <property type="match status" value="1"/>
</dbReference>
<dbReference type="Pfam" id="PF00337">
    <property type="entry name" value="Gal-bind_lectin"/>
    <property type="match status" value="1"/>
</dbReference>
<dbReference type="SMART" id="SM00276">
    <property type="entry name" value="GLECT"/>
    <property type="match status" value="1"/>
</dbReference>
<dbReference type="GO" id="GO:2001237">
    <property type="term" value="P:negative regulation of extrinsic apoptotic signaling pathway"/>
    <property type="evidence" value="ECO:0007669"/>
    <property type="project" value="TreeGrafter"/>
</dbReference>
<keyword evidence="18" id="KW-0539">Nucleus</keyword>
<dbReference type="GO" id="GO:0006397">
    <property type="term" value="P:mRNA processing"/>
    <property type="evidence" value="ECO:0007669"/>
    <property type="project" value="UniProtKB-KW"/>
</dbReference>
<keyword evidence="15" id="KW-0007">Acetylation</keyword>
<dbReference type="EMBL" id="JAFBMS010000013">
    <property type="protein sequence ID" value="KAG9347308.1"/>
    <property type="molecule type" value="Genomic_DNA"/>
</dbReference>
<evidence type="ECO:0000256" key="15">
    <source>
        <dbReference type="ARBA" id="ARBA00022990"/>
    </source>
</evidence>
<evidence type="ECO:0000256" key="5">
    <source>
        <dbReference type="ARBA" id="ARBA00022525"/>
    </source>
</evidence>
<evidence type="ECO:0000313" key="21">
    <source>
        <dbReference type="EMBL" id="KAG9347308.1"/>
    </source>
</evidence>
<dbReference type="GO" id="GO:0045806">
    <property type="term" value="P:negative regulation of endocytosis"/>
    <property type="evidence" value="ECO:0007669"/>
    <property type="project" value="TreeGrafter"/>
</dbReference>
<dbReference type="GO" id="GO:0048246">
    <property type="term" value="P:macrophage chemotaxis"/>
    <property type="evidence" value="ECO:0007669"/>
    <property type="project" value="TreeGrafter"/>
</dbReference>
<dbReference type="PANTHER" id="PTHR11346:SF26">
    <property type="entry name" value="GALECTIN-3"/>
    <property type="match status" value="1"/>
</dbReference>
<dbReference type="GO" id="GO:0048030">
    <property type="term" value="F:disaccharide binding"/>
    <property type="evidence" value="ECO:0007669"/>
    <property type="project" value="TreeGrafter"/>
</dbReference>
<dbReference type="InterPro" id="IPR013320">
    <property type="entry name" value="ConA-like_dom_sf"/>
</dbReference>
<evidence type="ECO:0000256" key="3">
    <source>
        <dbReference type="ARBA" id="ARBA00004613"/>
    </source>
</evidence>
<dbReference type="GO" id="GO:0005737">
    <property type="term" value="C:cytoplasm"/>
    <property type="evidence" value="ECO:0007669"/>
    <property type="project" value="UniProtKB-SubCell"/>
</dbReference>
<dbReference type="InterPro" id="IPR044156">
    <property type="entry name" value="Galectin-like"/>
</dbReference>
<keyword evidence="14" id="KW-0389">IgE-binding protein</keyword>
<dbReference type="FunFam" id="2.60.120.200:FF:000021">
    <property type="entry name" value="Galectin"/>
    <property type="match status" value="1"/>
</dbReference>
<evidence type="ECO:0000256" key="6">
    <source>
        <dbReference type="ARBA" id="ARBA00022553"/>
    </source>
</evidence>
<dbReference type="GO" id="GO:0008380">
    <property type="term" value="P:RNA splicing"/>
    <property type="evidence" value="ECO:0007669"/>
    <property type="project" value="UniProtKB-KW"/>
</dbReference>
<accession>A0A8T2PCT0</accession>
<dbReference type="SMART" id="SM00908">
    <property type="entry name" value="Gal-bind_lectin"/>
    <property type="match status" value="1"/>
</dbReference>
<dbReference type="GO" id="GO:0090280">
    <property type="term" value="P:positive regulation of calcium ion import"/>
    <property type="evidence" value="ECO:0007669"/>
    <property type="project" value="TreeGrafter"/>
</dbReference>
<dbReference type="GO" id="GO:0019863">
    <property type="term" value="F:IgE binding"/>
    <property type="evidence" value="ECO:0007669"/>
    <property type="project" value="UniProtKB-KW"/>
</dbReference>
<keyword evidence="16" id="KW-1015">Disulfide bond</keyword>
<dbReference type="GO" id="GO:0048245">
    <property type="term" value="P:eosinophil chemotaxis"/>
    <property type="evidence" value="ECO:0007669"/>
    <property type="project" value="TreeGrafter"/>
</dbReference>
<proteinExistence type="predicted"/>
<evidence type="ECO:0000256" key="4">
    <source>
        <dbReference type="ARBA" id="ARBA00022490"/>
    </source>
</evidence>
<dbReference type="GO" id="GO:0050918">
    <property type="term" value="P:positive chemotaxis"/>
    <property type="evidence" value="ECO:0007669"/>
    <property type="project" value="TreeGrafter"/>
</dbReference>
<dbReference type="PANTHER" id="PTHR11346">
    <property type="entry name" value="GALECTIN"/>
    <property type="match status" value="1"/>
</dbReference>
<dbReference type="GO" id="GO:0030154">
    <property type="term" value="P:cell differentiation"/>
    <property type="evidence" value="ECO:0007669"/>
    <property type="project" value="UniProtKB-KW"/>
</dbReference>
<evidence type="ECO:0000256" key="10">
    <source>
        <dbReference type="ARBA" id="ARBA00022734"/>
    </source>
</evidence>
<protein>
    <recommendedName>
        <fullName evidence="19">Galectin</fullName>
    </recommendedName>
</protein>
<keyword evidence="9" id="KW-0747">Spliceosome</keyword>
<keyword evidence="13" id="KW-0391">Immunity</keyword>
<evidence type="ECO:0000256" key="13">
    <source>
        <dbReference type="ARBA" id="ARBA00022859"/>
    </source>
</evidence>
<dbReference type="Gene3D" id="2.60.120.200">
    <property type="match status" value="1"/>
</dbReference>
<evidence type="ECO:0000256" key="14">
    <source>
        <dbReference type="ARBA" id="ARBA00022972"/>
    </source>
</evidence>
<sequence length="124" mass="14424">MLITINGQVKPNAKMFTVDFLRGKDIAFHFNPRFNEGGKQAIVRNHKMGDRWGKEERGIQTQFPFVPNTPFEMKILCTFNEFKVAVNNTQVLEFKHRIRELSQINRLSIYNDINLASVRAETLP</sequence>
<dbReference type="GO" id="GO:0002548">
    <property type="term" value="P:monocyte chemotaxis"/>
    <property type="evidence" value="ECO:0007669"/>
    <property type="project" value="TreeGrafter"/>
</dbReference>
<dbReference type="InterPro" id="IPR001079">
    <property type="entry name" value="Galectin_CRD"/>
</dbReference>
<keyword evidence="11" id="KW-0677">Repeat</keyword>
<evidence type="ECO:0000256" key="12">
    <source>
        <dbReference type="ARBA" id="ARBA00022782"/>
    </source>
</evidence>
<keyword evidence="12" id="KW-0221">Differentiation</keyword>
<dbReference type="GO" id="GO:0030593">
    <property type="term" value="P:neutrophil chemotaxis"/>
    <property type="evidence" value="ECO:0007669"/>
    <property type="project" value="TreeGrafter"/>
</dbReference>
<keyword evidence="17" id="KW-0508">mRNA splicing</keyword>